<accession>A0A841FGA3</accession>
<evidence type="ECO:0000256" key="1">
    <source>
        <dbReference type="SAM" id="MobiDB-lite"/>
    </source>
</evidence>
<gene>
    <name evidence="2" type="ORF">HNR73_004229</name>
</gene>
<dbReference type="Proteomes" id="UP000548476">
    <property type="component" value="Unassembled WGS sequence"/>
</dbReference>
<keyword evidence="3" id="KW-1185">Reference proteome</keyword>
<name>A0A841FGA3_9ACTN</name>
<dbReference type="EMBL" id="JACHGT010000008">
    <property type="protein sequence ID" value="MBB6036361.1"/>
    <property type="molecule type" value="Genomic_DNA"/>
</dbReference>
<dbReference type="RefSeq" id="WP_184789179.1">
    <property type="nucleotide sequence ID" value="NZ_BONT01000046.1"/>
</dbReference>
<comment type="caution">
    <text evidence="2">The sequence shown here is derived from an EMBL/GenBank/DDBJ whole genome shotgun (WGS) entry which is preliminary data.</text>
</comment>
<feature type="region of interest" description="Disordered" evidence="1">
    <location>
        <begin position="1"/>
        <end position="21"/>
    </location>
</feature>
<reference evidence="2 3" key="1">
    <citation type="submission" date="2020-08" db="EMBL/GenBank/DDBJ databases">
        <title>Genomic Encyclopedia of Type Strains, Phase IV (KMG-IV): sequencing the most valuable type-strain genomes for metagenomic binning, comparative biology and taxonomic classification.</title>
        <authorList>
            <person name="Goeker M."/>
        </authorList>
    </citation>
    <scope>NUCLEOTIDE SEQUENCE [LARGE SCALE GENOMIC DNA]</scope>
    <source>
        <strain evidence="2 3">YIM 65646</strain>
    </source>
</reference>
<protein>
    <submittedName>
        <fullName evidence="2">Uncharacterized protein</fullName>
    </submittedName>
</protein>
<proteinExistence type="predicted"/>
<sequence length="142" mass="15352">MKVAPKDGFLPGPDDRDGIEGLPDDAYAPHFYASCHDIRFDAQTSTGKAWNADYTCSETTTSRGERVEVTDLVMNNPANVSYRTLTVTVYRADGNAVSVTNKMMNHFVDGAPHLADLATVDYALDAEGLIALAEALPDVIVE</sequence>
<evidence type="ECO:0000313" key="3">
    <source>
        <dbReference type="Proteomes" id="UP000548476"/>
    </source>
</evidence>
<dbReference type="AlphaFoldDB" id="A0A841FGA3"/>
<organism evidence="2 3">
    <name type="scientific">Phytomonospora endophytica</name>
    <dbReference type="NCBI Taxonomy" id="714109"/>
    <lineage>
        <taxon>Bacteria</taxon>
        <taxon>Bacillati</taxon>
        <taxon>Actinomycetota</taxon>
        <taxon>Actinomycetes</taxon>
        <taxon>Micromonosporales</taxon>
        <taxon>Micromonosporaceae</taxon>
        <taxon>Phytomonospora</taxon>
    </lineage>
</organism>
<evidence type="ECO:0000313" key="2">
    <source>
        <dbReference type="EMBL" id="MBB6036361.1"/>
    </source>
</evidence>